<dbReference type="PANTHER" id="PTHR43289">
    <property type="entry name" value="MITOGEN-ACTIVATED PROTEIN KINASE KINASE KINASE 20-RELATED"/>
    <property type="match status" value="1"/>
</dbReference>
<dbReference type="CDD" id="cd06577">
    <property type="entry name" value="PASTA_pknB"/>
    <property type="match status" value="4"/>
</dbReference>
<proteinExistence type="predicted"/>
<dbReference type="FunFam" id="1.10.510.10:FF:000021">
    <property type="entry name" value="Serine/threonine protein kinase"/>
    <property type="match status" value="1"/>
</dbReference>
<dbReference type="SMART" id="SM00740">
    <property type="entry name" value="PASTA"/>
    <property type="match status" value="4"/>
</dbReference>
<evidence type="ECO:0000256" key="9">
    <source>
        <dbReference type="ARBA" id="ARBA00048679"/>
    </source>
</evidence>
<dbReference type="HOGENOM" id="CLU_000288_135_2_11"/>
<evidence type="ECO:0000256" key="8">
    <source>
        <dbReference type="ARBA" id="ARBA00047899"/>
    </source>
</evidence>
<feature type="region of interest" description="Disordered" evidence="10">
    <location>
        <begin position="318"/>
        <end position="403"/>
    </location>
</feature>
<evidence type="ECO:0000256" key="1">
    <source>
        <dbReference type="ARBA" id="ARBA00012513"/>
    </source>
</evidence>
<dbReference type="Pfam" id="PF00069">
    <property type="entry name" value="Pkinase"/>
    <property type="match status" value="1"/>
</dbReference>
<evidence type="ECO:0000313" key="15">
    <source>
        <dbReference type="Proteomes" id="UP000006415"/>
    </source>
</evidence>
<keyword evidence="11" id="KW-0472">Membrane</keyword>
<dbReference type="InterPro" id="IPR008271">
    <property type="entry name" value="Ser/Thr_kinase_AS"/>
</dbReference>
<evidence type="ECO:0000256" key="7">
    <source>
        <dbReference type="ARBA" id="ARBA00022840"/>
    </source>
</evidence>
<keyword evidence="4" id="KW-0677">Repeat</keyword>
<comment type="catalytic activity">
    <reaction evidence="8">
        <text>L-threonyl-[protein] + ATP = O-phospho-L-threonyl-[protein] + ADP + H(+)</text>
        <dbReference type="Rhea" id="RHEA:46608"/>
        <dbReference type="Rhea" id="RHEA-COMP:11060"/>
        <dbReference type="Rhea" id="RHEA-COMP:11605"/>
        <dbReference type="ChEBI" id="CHEBI:15378"/>
        <dbReference type="ChEBI" id="CHEBI:30013"/>
        <dbReference type="ChEBI" id="CHEBI:30616"/>
        <dbReference type="ChEBI" id="CHEBI:61977"/>
        <dbReference type="ChEBI" id="CHEBI:456216"/>
        <dbReference type="EC" id="2.7.11.1"/>
    </reaction>
</comment>
<dbReference type="eggNOG" id="COG0515">
    <property type="taxonomic scope" value="Bacteria"/>
</dbReference>
<dbReference type="FunFam" id="3.30.200.20:FF:000035">
    <property type="entry name" value="Serine/threonine protein kinase Stk1"/>
    <property type="match status" value="1"/>
</dbReference>
<evidence type="ECO:0000256" key="10">
    <source>
        <dbReference type="SAM" id="MobiDB-lite"/>
    </source>
</evidence>
<feature type="transmembrane region" description="Helical" evidence="11">
    <location>
        <begin position="414"/>
        <end position="434"/>
    </location>
</feature>
<evidence type="ECO:0000256" key="2">
    <source>
        <dbReference type="ARBA" id="ARBA00022527"/>
    </source>
</evidence>
<dbReference type="GO" id="GO:0004674">
    <property type="term" value="F:protein serine/threonine kinase activity"/>
    <property type="evidence" value="ECO:0007669"/>
    <property type="project" value="UniProtKB-KW"/>
</dbReference>
<keyword evidence="11" id="KW-0812">Transmembrane</keyword>
<feature type="domain" description="Protein kinase" evidence="12">
    <location>
        <begin position="17"/>
        <end position="278"/>
    </location>
</feature>
<dbReference type="Gene3D" id="3.30.200.20">
    <property type="entry name" value="Phosphorylase Kinase, domain 1"/>
    <property type="match status" value="1"/>
</dbReference>
<dbReference type="Gene3D" id="1.10.510.10">
    <property type="entry name" value="Transferase(Phosphotransferase) domain 1"/>
    <property type="match status" value="1"/>
</dbReference>
<dbReference type="PANTHER" id="PTHR43289:SF6">
    <property type="entry name" value="SERINE_THREONINE-PROTEIN KINASE NEKL-3"/>
    <property type="match status" value="1"/>
</dbReference>
<dbReference type="CDD" id="cd14014">
    <property type="entry name" value="STKc_PknB_like"/>
    <property type="match status" value="1"/>
</dbReference>
<evidence type="ECO:0000313" key="14">
    <source>
        <dbReference type="EMBL" id="EJD65360.1"/>
    </source>
</evidence>
<dbReference type="GO" id="GO:0045717">
    <property type="term" value="P:negative regulation of fatty acid biosynthetic process"/>
    <property type="evidence" value="ECO:0007669"/>
    <property type="project" value="UniProtKB-ARBA"/>
</dbReference>
<dbReference type="EC" id="2.7.11.1" evidence="1"/>
<dbReference type="InterPro" id="IPR005543">
    <property type="entry name" value="PASTA_dom"/>
</dbReference>
<dbReference type="eggNOG" id="COG2815">
    <property type="taxonomic scope" value="Bacteria"/>
</dbReference>
<dbReference type="Gene3D" id="3.30.10.20">
    <property type="match status" value="4"/>
</dbReference>
<dbReference type="GO" id="GO:0005524">
    <property type="term" value="F:ATP binding"/>
    <property type="evidence" value="ECO:0007669"/>
    <property type="project" value="UniProtKB-KW"/>
</dbReference>
<dbReference type="PROSITE" id="PS51178">
    <property type="entry name" value="PASTA"/>
    <property type="match status" value="3"/>
</dbReference>
<dbReference type="AlphaFoldDB" id="J0D5T7"/>
<comment type="caution">
    <text evidence="14">The sequence shown here is derived from an EMBL/GenBank/DDBJ whole genome shotgun (WGS) entry which is preliminary data.</text>
</comment>
<dbReference type="STRING" id="857290.HMPREF9156_00124"/>
<organism evidence="14 15">
    <name type="scientific">Scardovia wiggsiae F0424</name>
    <dbReference type="NCBI Taxonomy" id="857290"/>
    <lineage>
        <taxon>Bacteria</taxon>
        <taxon>Bacillati</taxon>
        <taxon>Actinomycetota</taxon>
        <taxon>Actinomycetes</taxon>
        <taxon>Bifidobacteriales</taxon>
        <taxon>Bifidobacteriaceae</taxon>
        <taxon>Scardovia</taxon>
    </lineage>
</organism>
<name>J0D5T7_9BIFI</name>
<accession>J0D5T7</accession>
<dbReference type="RefSeq" id="WP_007147192.1">
    <property type="nucleotide sequence ID" value="NZ_AKCI01000001.1"/>
</dbReference>
<keyword evidence="7" id="KW-0067">ATP-binding</keyword>
<evidence type="ECO:0000256" key="4">
    <source>
        <dbReference type="ARBA" id="ARBA00022737"/>
    </source>
</evidence>
<dbReference type="SUPFAM" id="SSF54184">
    <property type="entry name" value="Penicillin-binding protein 2x (pbp-2x), c-terminal domain"/>
    <property type="match status" value="2"/>
</dbReference>
<feature type="domain" description="PASTA" evidence="13">
    <location>
        <begin position="455"/>
        <end position="523"/>
    </location>
</feature>
<protein>
    <recommendedName>
        <fullName evidence="1">non-specific serine/threonine protein kinase</fullName>
        <ecNumber evidence="1">2.7.11.1</ecNumber>
    </recommendedName>
</protein>
<keyword evidence="15" id="KW-1185">Reference proteome</keyword>
<dbReference type="PROSITE" id="PS00108">
    <property type="entry name" value="PROTEIN_KINASE_ST"/>
    <property type="match status" value="1"/>
</dbReference>
<feature type="domain" description="PASTA" evidence="13">
    <location>
        <begin position="666"/>
        <end position="735"/>
    </location>
</feature>
<dbReference type="EMBL" id="AGZS01000001">
    <property type="protein sequence ID" value="EJD65360.1"/>
    <property type="molecule type" value="Genomic_DNA"/>
</dbReference>
<evidence type="ECO:0000256" key="6">
    <source>
        <dbReference type="ARBA" id="ARBA00022777"/>
    </source>
</evidence>
<dbReference type="Pfam" id="PF03793">
    <property type="entry name" value="PASTA"/>
    <property type="match status" value="4"/>
</dbReference>
<gene>
    <name evidence="14" type="ORF">HMPREF9156_00124</name>
</gene>
<dbReference type="OrthoDB" id="9762169at2"/>
<dbReference type="InterPro" id="IPR000719">
    <property type="entry name" value="Prot_kinase_dom"/>
</dbReference>
<feature type="compositionally biased region" description="Low complexity" evidence="10">
    <location>
        <begin position="379"/>
        <end position="396"/>
    </location>
</feature>
<evidence type="ECO:0000259" key="13">
    <source>
        <dbReference type="PROSITE" id="PS51178"/>
    </source>
</evidence>
<sequence>MTGTTDSASGRTVAGRYTVVRKIADGGMASVYEAEDNRLGRTVALKIMHAGLAQSEHSEEYTERFHREARSAASISNPHIVPVYDTGMYEGRSFLVMELIHGVTLRQEMNVRKNFSIHDTIRILTQVLDGLAAAHQSHVIHRDIKPENIMIATQGVIKITDFGLAKATSQATLSSTGMLLGTASYLAPETIESNYSSTQTDLYSVGIMGWEMVTGHVPFISGNPVTVVFRHVHDDVPALESIDPSVPHTFSGFIASLAARKPEDRPEDAAEALRQIRILSRSLSPAQLAVKIPYSAGPGNKDVPSRTGKLGHQIRQAALPSHTDTPSAASSSTARTVRGSRNSGDPHYAADTRKETTWPAPVSPYTAHDRRSSTTGRLPAADGAGPSSGPSGTSAAQETVLSRSRKIPSRLRRILIGAGLLAAAAIAAVLWWIFAGPGSYYVLPVAADGQCTSNATTSTQSCTIRNSDFAAYRSALESSGIPYTASYAYSDTVPKGKIISSSPDTAGTHISKRGGHLTIVVSRGIKMITIPSDITDPKTSNGKNPLAALKKLGFTNISHDSSKDSYSLTIPKGAVISISPSPGKTLRHNARIEIALSLGKKAVAMPDIEGLKWNKAKAMLDEAKLKVTMKEEYSSTVGKGHVISASLKAGAQIHWNDTVTVVVSKGPETVTVPDVTGMDFTRARSVLEDMGFTVVQKNTLGIGKTVSSQSIEAGSKVTIMDGSGKPREIVLTVSLFSW</sequence>
<feature type="compositionally biased region" description="Low complexity" evidence="10">
    <location>
        <begin position="321"/>
        <end position="341"/>
    </location>
</feature>
<keyword evidence="2" id="KW-0723">Serine/threonine-protein kinase</keyword>
<reference evidence="14 15" key="1">
    <citation type="submission" date="2012-01" db="EMBL/GenBank/DDBJ databases">
        <title>The Genome Sequence of Scardovia wiggsiae F0424.</title>
        <authorList>
            <consortium name="The Broad Institute Genome Sequencing Platform"/>
            <person name="Earl A."/>
            <person name="Ward D."/>
            <person name="Feldgarden M."/>
            <person name="Gevers D."/>
            <person name="Izard J."/>
            <person name="Ganesan A."/>
            <person name="Baranova O.V."/>
            <person name="Blanton J.M."/>
            <person name="Tanner A.C."/>
            <person name="Mathney J."/>
            <person name="Dewhirst F.E."/>
            <person name="Young S.K."/>
            <person name="Zeng Q."/>
            <person name="Gargeya S."/>
            <person name="Fitzgerald M."/>
            <person name="Haas B."/>
            <person name="Abouelleil A."/>
            <person name="Alvarado L."/>
            <person name="Arachchi H.M."/>
            <person name="Berlin A."/>
            <person name="Chapman S.B."/>
            <person name="Gearin G."/>
            <person name="Goldberg J."/>
            <person name="Griggs A."/>
            <person name="Gujja S."/>
            <person name="Hansen M."/>
            <person name="Heiman D."/>
            <person name="Howarth C."/>
            <person name="Larimer J."/>
            <person name="Lui A."/>
            <person name="MacDonald P.J.P."/>
            <person name="McCowen C."/>
            <person name="Montmayeur A."/>
            <person name="Murphy C."/>
            <person name="Neiman D."/>
            <person name="Pearson M."/>
            <person name="Priest M."/>
            <person name="Roberts A."/>
            <person name="Saif S."/>
            <person name="Shea T."/>
            <person name="Sisk P."/>
            <person name="Stolte C."/>
            <person name="Sykes S."/>
            <person name="Wortman J."/>
            <person name="Nusbaum C."/>
            <person name="Birren B."/>
        </authorList>
    </citation>
    <scope>NUCLEOTIDE SEQUENCE [LARGE SCALE GENOMIC DNA]</scope>
    <source>
        <strain evidence="14 15">F0424</strain>
    </source>
</reference>
<evidence type="ECO:0000256" key="5">
    <source>
        <dbReference type="ARBA" id="ARBA00022741"/>
    </source>
</evidence>
<feature type="domain" description="PASTA" evidence="13">
    <location>
        <begin position="599"/>
        <end position="665"/>
    </location>
</feature>
<keyword evidence="3" id="KW-0808">Transferase</keyword>
<evidence type="ECO:0000259" key="12">
    <source>
        <dbReference type="PROSITE" id="PS50011"/>
    </source>
</evidence>
<evidence type="ECO:0000256" key="3">
    <source>
        <dbReference type="ARBA" id="ARBA00022679"/>
    </source>
</evidence>
<dbReference type="SUPFAM" id="SSF56112">
    <property type="entry name" value="Protein kinase-like (PK-like)"/>
    <property type="match status" value="1"/>
</dbReference>
<comment type="catalytic activity">
    <reaction evidence="9">
        <text>L-seryl-[protein] + ATP = O-phospho-L-seryl-[protein] + ADP + H(+)</text>
        <dbReference type="Rhea" id="RHEA:17989"/>
        <dbReference type="Rhea" id="RHEA-COMP:9863"/>
        <dbReference type="Rhea" id="RHEA-COMP:11604"/>
        <dbReference type="ChEBI" id="CHEBI:15378"/>
        <dbReference type="ChEBI" id="CHEBI:29999"/>
        <dbReference type="ChEBI" id="CHEBI:30616"/>
        <dbReference type="ChEBI" id="CHEBI:83421"/>
        <dbReference type="ChEBI" id="CHEBI:456216"/>
        <dbReference type="EC" id="2.7.11.1"/>
    </reaction>
</comment>
<keyword evidence="5" id="KW-0547">Nucleotide-binding</keyword>
<dbReference type="Proteomes" id="UP000006415">
    <property type="component" value="Unassembled WGS sequence"/>
</dbReference>
<dbReference type="PROSITE" id="PS50011">
    <property type="entry name" value="PROTEIN_KINASE_DOM"/>
    <property type="match status" value="1"/>
</dbReference>
<dbReference type="SMART" id="SM00220">
    <property type="entry name" value="S_TKc"/>
    <property type="match status" value="1"/>
</dbReference>
<dbReference type="InterPro" id="IPR011009">
    <property type="entry name" value="Kinase-like_dom_sf"/>
</dbReference>
<keyword evidence="11" id="KW-1133">Transmembrane helix</keyword>
<evidence type="ECO:0000256" key="11">
    <source>
        <dbReference type="SAM" id="Phobius"/>
    </source>
</evidence>
<keyword evidence="6" id="KW-0418">Kinase</keyword>